<sequence>MAECQGKNLITALPASVQAELREKADSQPFAVGNFWQARKSDQVVTLVGTYHLDDPRHAASMTALAPFLAEAKVLLVEAGPKEQDSLKARMADDPALIVNTDGPTLPEILTPEDWQHLSDAARARGMPPFMVAKFRPWYVSMLLSMPPCSLGTALPDGLDAQLITAARARDLPVQALEPYDTLFAIFKDMPQGDQIDMITSALALEGQSADMAVTLADSYFSQEGRLIWEFSKMQTAQMPGYTPERVEEEFAAMENSLMIDRNESWIPVIEAAGAKGPVLAAFGALHLSGDKGVLKLLQDQGYSITRLDLTP</sequence>
<dbReference type="Proteomes" id="UP001595547">
    <property type="component" value="Unassembled WGS sequence"/>
</dbReference>
<dbReference type="Pfam" id="PF01963">
    <property type="entry name" value="TraB_PrgY_gumN"/>
    <property type="match status" value="1"/>
</dbReference>
<protein>
    <submittedName>
        <fullName evidence="1">TraB/GumN family protein</fullName>
    </submittedName>
</protein>
<evidence type="ECO:0000313" key="2">
    <source>
        <dbReference type="Proteomes" id="UP001595547"/>
    </source>
</evidence>
<dbReference type="EMBL" id="JBHRTO010000001">
    <property type="protein sequence ID" value="MFC3180925.1"/>
    <property type="molecule type" value="Genomic_DNA"/>
</dbReference>
<name>A0ABV7IX93_9RHOB</name>
<evidence type="ECO:0000313" key="1">
    <source>
        <dbReference type="EMBL" id="MFC3180925.1"/>
    </source>
</evidence>
<dbReference type="CDD" id="cd14789">
    <property type="entry name" value="Tiki"/>
    <property type="match status" value="1"/>
</dbReference>
<dbReference type="InterPro" id="IPR002816">
    <property type="entry name" value="TraB/PrgY/GumN_fam"/>
</dbReference>
<dbReference type="PANTHER" id="PTHR40590">
    <property type="entry name" value="CYTOPLASMIC PROTEIN-RELATED"/>
    <property type="match status" value="1"/>
</dbReference>
<accession>A0ABV7IX93</accession>
<reference evidence="2" key="1">
    <citation type="journal article" date="2019" name="Int. J. Syst. Evol. Microbiol.">
        <title>The Global Catalogue of Microorganisms (GCM) 10K type strain sequencing project: providing services to taxonomists for standard genome sequencing and annotation.</title>
        <authorList>
            <consortium name="The Broad Institute Genomics Platform"/>
            <consortium name="The Broad Institute Genome Sequencing Center for Infectious Disease"/>
            <person name="Wu L."/>
            <person name="Ma J."/>
        </authorList>
    </citation>
    <scope>NUCLEOTIDE SEQUENCE [LARGE SCALE GENOMIC DNA]</scope>
    <source>
        <strain evidence="2">KCTC 52039</strain>
    </source>
</reference>
<keyword evidence="2" id="KW-1185">Reference proteome</keyword>
<proteinExistence type="predicted"/>
<dbReference type="InterPro" id="IPR047111">
    <property type="entry name" value="YbaP-like"/>
</dbReference>
<dbReference type="PANTHER" id="PTHR40590:SF1">
    <property type="entry name" value="CYTOPLASMIC PROTEIN"/>
    <property type="match status" value="1"/>
</dbReference>
<organism evidence="1 2">
    <name type="scientific">Cypionkella sinensis</name>
    <dbReference type="NCBI Taxonomy" id="1756043"/>
    <lineage>
        <taxon>Bacteria</taxon>
        <taxon>Pseudomonadati</taxon>
        <taxon>Pseudomonadota</taxon>
        <taxon>Alphaproteobacteria</taxon>
        <taxon>Rhodobacterales</taxon>
        <taxon>Paracoccaceae</taxon>
        <taxon>Cypionkella</taxon>
    </lineage>
</organism>
<dbReference type="RefSeq" id="WP_380072543.1">
    <property type="nucleotide sequence ID" value="NZ_JBHRTO010000001.1"/>
</dbReference>
<gene>
    <name evidence="1" type="ORF">ACFOGH_07990</name>
</gene>
<comment type="caution">
    <text evidence="1">The sequence shown here is derived from an EMBL/GenBank/DDBJ whole genome shotgun (WGS) entry which is preliminary data.</text>
</comment>